<dbReference type="Gene3D" id="3.60.21.10">
    <property type="match status" value="1"/>
</dbReference>
<evidence type="ECO:0000313" key="2">
    <source>
        <dbReference type="EMBL" id="WNN93686.1"/>
    </source>
</evidence>
<name>A0AA96KHI5_9CAUD</name>
<feature type="domain" description="Calcineurin-like phosphoesterase" evidence="1">
    <location>
        <begin position="29"/>
        <end position="158"/>
    </location>
</feature>
<organism evidence="2 3">
    <name type="scientific">Arthrobacter phage CallinAllBarbz</name>
    <dbReference type="NCBI Taxonomy" id="3077790"/>
    <lineage>
        <taxon>Viruses</taxon>
        <taxon>Duplodnaviria</taxon>
        <taxon>Heunggongvirae</taxon>
        <taxon>Uroviricota</taxon>
        <taxon>Caudoviricetes</taxon>
        <taxon>Casidaviridae</taxon>
        <taxon>Baileybluvirus</taxon>
        <taxon>Baileybluvirus callinallbarbz</taxon>
    </lineage>
</organism>
<evidence type="ECO:0000259" key="1">
    <source>
        <dbReference type="Pfam" id="PF12850"/>
    </source>
</evidence>
<dbReference type="InterPro" id="IPR029052">
    <property type="entry name" value="Metallo-depent_PP-like"/>
</dbReference>
<evidence type="ECO:0000313" key="3">
    <source>
        <dbReference type="Proteomes" id="UP001303520"/>
    </source>
</evidence>
<keyword evidence="3" id="KW-1185">Reference proteome</keyword>
<dbReference type="SUPFAM" id="SSF56300">
    <property type="entry name" value="Metallo-dependent phosphatases"/>
    <property type="match status" value="1"/>
</dbReference>
<reference evidence="3" key="1">
    <citation type="submission" date="2024-05" db="EMBL/GenBank/DDBJ databases">
        <authorList>
            <person name="Garin V.P."/>
            <person name="Arshad I."/>
            <person name="Mak A."/>
            <person name="Orr M.A."/>
            <person name="Cho C."/>
            <person name="Kyla G.P."/>
            <person name="Liu J."/>
            <person name="Peri J.N."/>
            <person name="Esherick S.A."/>
            <person name="Shera S."/>
            <person name="Suani E."/>
            <person name="Faulkner C."/>
            <person name="Bonthala P."/>
            <person name="Wong M.A."/>
            <person name="Yao J."/>
            <person name="Santaolaya C."/>
            <person name="Santos E.A."/>
            <person name="Qin K."/>
            <person name="Yang E."/>
            <person name="Shao S.B."/>
            <person name="Moore J.P."/>
            <person name="Mathkour Y.H."/>
            <person name="Gallagher H.R."/>
            <person name="White L.T."/>
            <person name="Givan S.V."/>
            <person name="Chan R.W."/>
            <person name="Infante A."/>
            <person name="Anand S."/>
            <person name="Almeida T.I."/>
            <person name="De G.A."/>
            <person name="Trinh U.L."/>
            <person name="Bhatt K."/>
            <person name="Sanoyca A.J."/>
            <person name="Chong T."/>
            <person name="Liu R."/>
            <person name="Liang E."/>
            <person name="Castellanos S."/>
            <person name="Chang A.P."/>
            <person name="Stephenson J.C."/>
            <person name="Zorawik M."/>
            <person name="Garza D.R."/>
            <person name="Reddi K."/>
            <person name="Bouklas T."/>
            <person name="Freise A.C."/>
            <person name="Klyczek K."/>
            <person name="Ko C."/>
            <person name="Russell D.A."/>
            <person name="Jacobs-Sera D."/>
            <person name="Hatfull G.F."/>
        </authorList>
    </citation>
    <scope>NUCLEOTIDE SEQUENCE [LARGE SCALE GENOMIC DNA]</scope>
</reference>
<dbReference type="Pfam" id="PF12850">
    <property type="entry name" value="Metallophos_2"/>
    <property type="match status" value="1"/>
</dbReference>
<gene>
    <name evidence="2" type="primary">36</name>
    <name evidence="2" type="ORF">SEA_CALLINALLBARBZ_36</name>
</gene>
<protein>
    <submittedName>
        <fullName evidence="2">Phosphoesterase</fullName>
    </submittedName>
</protein>
<accession>A0AA96KHI5</accession>
<dbReference type="EMBL" id="OR553891">
    <property type="protein sequence ID" value="WNN93686.1"/>
    <property type="molecule type" value="Genomic_DNA"/>
</dbReference>
<dbReference type="Proteomes" id="UP001303520">
    <property type="component" value="Segment"/>
</dbReference>
<proteinExistence type="predicted"/>
<sequence length="192" mass="21433">MSAAYFHADWHLNHTFVAGTRGFASSEEHDEWLIDQINSRVTKRDHLWVLGDVFMGSITAGLAKVSRINGVKHLVLGNHDGAHPMHRRGRANLRRYLEVFDTVQLHAETRLPGGRKVMLSHFPYEGDHTGEDRHGQWRLRDEGAFLIHGHVHDEWFQRGRQINVGVDVLAHGPASASGLAGAIDFIEKGGGA</sequence>
<dbReference type="InterPro" id="IPR024654">
    <property type="entry name" value="Calcineurin-like_PHP_lpxH"/>
</dbReference>